<dbReference type="EMBL" id="QPFP01000005">
    <property type="protein sequence ID" value="TEB36628.1"/>
    <property type="molecule type" value="Genomic_DNA"/>
</dbReference>
<keyword evidence="3" id="KW-1185">Reference proteome</keyword>
<evidence type="ECO:0000256" key="1">
    <source>
        <dbReference type="SAM" id="MobiDB-lite"/>
    </source>
</evidence>
<protein>
    <submittedName>
        <fullName evidence="2">Uncharacterized protein</fullName>
    </submittedName>
</protein>
<dbReference type="Proteomes" id="UP000298030">
    <property type="component" value="Unassembled WGS sequence"/>
</dbReference>
<proteinExistence type="predicted"/>
<evidence type="ECO:0000313" key="2">
    <source>
        <dbReference type="EMBL" id="TEB36628.1"/>
    </source>
</evidence>
<evidence type="ECO:0000313" key="3">
    <source>
        <dbReference type="Proteomes" id="UP000298030"/>
    </source>
</evidence>
<reference evidence="2 3" key="1">
    <citation type="journal article" date="2019" name="Nat. Ecol. Evol.">
        <title>Megaphylogeny resolves global patterns of mushroom evolution.</title>
        <authorList>
            <person name="Varga T."/>
            <person name="Krizsan K."/>
            <person name="Foldi C."/>
            <person name="Dima B."/>
            <person name="Sanchez-Garcia M."/>
            <person name="Sanchez-Ramirez S."/>
            <person name="Szollosi G.J."/>
            <person name="Szarkandi J.G."/>
            <person name="Papp V."/>
            <person name="Albert L."/>
            <person name="Andreopoulos W."/>
            <person name="Angelini C."/>
            <person name="Antonin V."/>
            <person name="Barry K.W."/>
            <person name="Bougher N.L."/>
            <person name="Buchanan P."/>
            <person name="Buyck B."/>
            <person name="Bense V."/>
            <person name="Catcheside P."/>
            <person name="Chovatia M."/>
            <person name="Cooper J."/>
            <person name="Damon W."/>
            <person name="Desjardin D."/>
            <person name="Finy P."/>
            <person name="Geml J."/>
            <person name="Haridas S."/>
            <person name="Hughes K."/>
            <person name="Justo A."/>
            <person name="Karasinski D."/>
            <person name="Kautmanova I."/>
            <person name="Kiss B."/>
            <person name="Kocsube S."/>
            <person name="Kotiranta H."/>
            <person name="LaButti K.M."/>
            <person name="Lechner B.E."/>
            <person name="Liimatainen K."/>
            <person name="Lipzen A."/>
            <person name="Lukacs Z."/>
            <person name="Mihaltcheva S."/>
            <person name="Morgado L.N."/>
            <person name="Niskanen T."/>
            <person name="Noordeloos M.E."/>
            <person name="Ohm R.A."/>
            <person name="Ortiz-Santana B."/>
            <person name="Ovrebo C."/>
            <person name="Racz N."/>
            <person name="Riley R."/>
            <person name="Savchenko A."/>
            <person name="Shiryaev A."/>
            <person name="Soop K."/>
            <person name="Spirin V."/>
            <person name="Szebenyi C."/>
            <person name="Tomsovsky M."/>
            <person name="Tulloss R.E."/>
            <person name="Uehling J."/>
            <person name="Grigoriev I.V."/>
            <person name="Vagvolgyi C."/>
            <person name="Papp T."/>
            <person name="Martin F.M."/>
            <person name="Miettinen O."/>
            <person name="Hibbett D.S."/>
            <person name="Nagy L.G."/>
        </authorList>
    </citation>
    <scope>NUCLEOTIDE SEQUENCE [LARGE SCALE GENOMIC DNA]</scope>
    <source>
        <strain evidence="2 3">FP101781</strain>
    </source>
</reference>
<gene>
    <name evidence="2" type="ORF">FA13DRAFT_1074352</name>
</gene>
<feature type="region of interest" description="Disordered" evidence="1">
    <location>
        <begin position="118"/>
        <end position="161"/>
    </location>
</feature>
<comment type="caution">
    <text evidence="2">The sequence shown here is derived from an EMBL/GenBank/DDBJ whole genome shotgun (WGS) entry which is preliminary data.</text>
</comment>
<sequence length="203" mass="22055">MRPSLSPALKIWARKSNGRKGTRPSPDNCATLRRVYRKFIFHWCGPPDGTGADPRNFSTTVDIKKAGANTRWVALPTYTSARRALLQLDKARKSTLDTRIPGPYTSYLCPPALENDVGRTLSGAAPRTTTDRESSGGAPSTGTQSSGERLRGTRPLARCFPVGPTSTPPVSGYCFAPMHLPFPAFFSSCVQLETDACQPLRVL</sequence>
<feature type="compositionally biased region" description="Polar residues" evidence="1">
    <location>
        <begin position="137"/>
        <end position="147"/>
    </location>
</feature>
<accession>A0A4Y7TRV2</accession>
<organism evidence="2 3">
    <name type="scientific">Coprinellus micaceus</name>
    <name type="common">Glistening ink-cap mushroom</name>
    <name type="synonym">Coprinus micaceus</name>
    <dbReference type="NCBI Taxonomy" id="71717"/>
    <lineage>
        <taxon>Eukaryota</taxon>
        <taxon>Fungi</taxon>
        <taxon>Dikarya</taxon>
        <taxon>Basidiomycota</taxon>
        <taxon>Agaricomycotina</taxon>
        <taxon>Agaricomycetes</taxon>
        <taxon>Agaricomycetidae</taxon>
        <taxon>Agaricales</taxon>
        <taxon>Agaricineae</taxon>
        <taxon>Psathyrellaceae</taxon>
        <taxon>Coprinellus</taxon>
    </lineage>
</organism>
<dbReference type="AlphaFoldDB" id="A0A4Y7TRV2"/>
<name>A0A4Y7TRV2_COPMI</name>